<protein>
    <recommendedName>
        <fullName evidence="10">Glycine--tRNA ligase beta subunit</fullName>
        <ecNumber evidence="10">6.1.1.14</ecNumber>
    </recommendedName>
    <alternativeName>
        <fullName evidence="10">Glycyl-tRNA synthetase beta subunit</fullName>
        <shortName evidence="10">GlyRS</shortName>
    </alternativeName>
</protein>
<dbReference type="PANTHER" id="PTHR30075">
    <property type="entry name" value="GLYCYL-TRNA SYNTHETASE"/>
    <property type="match status" value="1"/>
</dbReference>
<dbReference type="GO" id="GO:0005524">
    <property type="term" value="F:ATP binding"/>
    <property type="evidence" value="ECO:0007669"/>
    <property type="project" value="UniProtKB-UniRule"/>
</dbReference>
<evidence type="ECO:0000256" key="2">
    <source>
        <dbReference type="ARBA" id="ARBA00008226"/>
    </source>
</evidence>
<keyword evidence="3 10" id="KW-0963">Cytoplasm</keyword>
<evidence type="ECO:0000256" key="7">
    <source>
        <dbReference type="ARBA" id="ARBA00022917"/>
    </source>
</evidence>
<proteinExistence type="inferred from homology"/>
<dbReference type="PANTHER" id="PTHR30075:SF2">
    <property type="entry name" value="GLYCINE--TRNA LIGASE, CHLOROPLASTIC_MITOCHONDRIAL 2"/>
    <property type="match status" value="1"/>
</dbReference>
<evidence type="ECO:0000256" key="3">
    <source>
        <dbReference type="ARBA" id="ARBA00022490"/>
    </source>
</evidence>
<organism evidence="12 13">
    <name type="scientific">Alkalibacterium gilvum</name>
    <dbReference type="NCBI Taxonomy" id="1130080"/>
    <lineage>
        <taxon>Bacteria</taxon>
        <taxon>Bacillati</taxon>
        <taxon>Bacillota</taxon>
        <taxon>Bacilli</taxon>
        <taxon>Lactobacillales</taxon>
        <taxon>Carnobacteriaceae</taxon>
        <taxon>Alkalibacterium</taxon>
    </lineage>
</organism>
<evidence type="ECO:0000256" key="6">
    <source>
        <dbReference type="ARBA" id="ARBA00022840"/>
    </source>
</evidence>
<dbReference type="Pfam" id="PF02092">
    <property type="entry name" value="tRNA_synt_2f"/>
    <property type="match status" value="1"/>
</dbReference>
<evidence type="ECO:0000313" key="13">
    <source>
        <dbReference type="Proteomes" id="UP000198564"/>
    </source>
</evidence>
<dbReference type="GO" id="GO:0004820">
    <property type="term" value="F:glycine-tRNA ligase activity"/>
    <property type="evidence" value="ECO:0007669"/>
    <property type="project" value="UniProtKB-UniRule"/>
</dbReference>
<dbReference type="InterPro" id="IPR008909">
    <property type="entry name" value="DALR_anticod-bd"/>
</dbReference>
<dbReference type="EC" id="6.1.1.14" evidence="10"/>
<evidence type="ECO:0000256" key="8">
    <source>
        <dbReference type="ARBA" id="ARBA00023146"/>
    </source>
</evidence>
<dbReference type="NCBIfam" id="TIGR00211">
    <property type="entry name" value="glyS"/>
    <property type="match status" value="1"/>
</dbReference>
<keyword evidence="4 10" id="KW-0436">Ligase</keyword>
<name>A0A1H6V5I8_9LACT</name>
<evidence type="ECO:0000256" key="5">
    <source>
        <dbReference type="ARBA" id="ARBA00022741"/>
    </source>
</evidence>
<dbReference type="GO" id="GO:0006420">
    <property type="term" value="P:arginyl-tRNA aminoacylation"/>
    <property type="evidence" value="ECO:0007669"/>
    <property type="project" value="InterPro"/>
</dbReference>
<evidence type="ECO:0000259" key="11">
    <source>
        <dbReference type="Pfam" id="PF05746"/>
    </source>
</evidence>
<dbReference type="GO" id="GO:0006426">
    <property type="term" value="P:glycyl-tRNA aminoacylation"/>
    <property type="evidence" value="ECO:0007669"/>
    <property type="project" value="UniProtKB-UniRule"/>
</dbReference>
<dbReference type="HAMAP" id="MF_00255">
    <property type="entry name" value="Gly_tRNA_synth_beta"/>
    <property type="match status" value="1"/>
</dbReference>
<comment type="similarity">
    <text evidence="2 10">Belongs to the class-II aminoacyl-tRNA synthetase family.</text>
</comment>
<dbReference type="InterPro" id="IPR006194">
    <property type="entry name" value="Gly-tRNA-synth_heterodimer"/>
</dbReference>
<dbReference type="AlphaFoldDB" id="A0A1H6V5I8"/>
<accession>A0A1H6V5I8</accession>
<dbReference type="EMBL" id="FNYW01000042">
    <property type="protein sequence ID" value="SEI98214.1"/>
    <property type="molecule type" value="Genomic_DNA"/>
</dbReference>
<gene>
    <name evidence="10" type="primary">glyS</name>
    <name evidence="12" type="ORF">SAMN04488113_1424</name>
</gene>
<dbReference type="GO" id="GO:0004814">
    <property type="term" value="F:arginine-tRNA ligase activity"/>
    <property type="evidence" value="ECO:0007669"/>
    <property type="project" value="InterPro"/>
</dbReference>
<dbReference type="Pfam" id="PF05746">
    <property type="entry name" value="DALR_1"/>
    <property type="match status" value="1"/>
</dbReference>
<dbReference type="SUPFAM" id="SSF109604">
    <property type="entry name" value="HD-domain/PDEase-like"/>
    <property type="match status" value="1"/>
</dbReference>
<dbReference type="PROSITE" id="PS50861">
    <property type="entry name" value="AA_TRNA_LIGASE_II_GLYAB"/>
    <property type="match status" value="1"/>
</dbReference>
<comment type="subcellular location">
    <subcellularLocation>
        <location evidence="1 10">Cytoplasm</location>
    </subcellularLocation>
</comment>
<comment type="catalytic activity">
    <reaction evidence="9 10">
        <text>tRNA(Gly) + glycine + ATP = glycyl-tRNA(Gly) + AMP + diphosphate</text>
        <dbReference type="Rhea" id="RHEA:16013"/>
        <dbReference type="Rhea" id="RHEA-COMP:9664"/>
        <dbReference type="Rhea" id="RHEA-COMP:9683"/>
        <dbReference type="ChEBI" id="CHEBI:30616"/>
        <dbReference type="ChEBI" id="CHEBI:33019"/>
        <dbReference type="ChEBI" id="CHEBI:57305"/>
        <dbReference type="ChEBI" id="CHEBI:78442"/>
        <dbReference type="ChEBI" id="CHEBI:78522"/>
        <dbReference type="ChEBI" id="CHEBI:456215"/>
        <dbReference type="EC" id="6.1.1.14"/>
    </reaction>
</comment>
<dbReference type="GO" id="GO:0005829">
    <property type="term" value="C:cytosol"/>
    <property type="evidence" value="ECO:0007669"/>
    <property type="project" value="TreeGrafter"/>
</dbReference>
<keyword evidence="7 10" id="KW-0648">Protein biosynthesis</keyword>
<sequence>MTHTYLLEIGLEEMPAKIISDSVSQLKDILATHLKENDLNYSTINVWSTPRRLAVTVKDLETKQADRVETVKGPAKRIALDKEGNWSKAAIGFTKGQKVSVEDIIFKEVKGEEYVFVEKHIKGQPAKIVLEGLGSKLSALSFPVSMKWGNSSHKFIRPVHWLASLLDDDVVNMNLFDVSAGRETEGHRFLGDALTLSHASDYTESLKQAFVIVDRDERKQTIVKQIQDMCQENKWQDPTDNEELVEEVTDLVEWPTVFYGTFDTHYLDVPEIVLETAMADHQRYFPVREAGTNHAFLPYFIAVRNGNEKGLDHVRKGNEKVLDARLADAAFFYEEDKKHDIDYFVEKLKNVSFHEKIGSLYEKQERIARLSHFLAPYFGLSSEEKEELERAALICKFDLVTQTVTEFTSLQGEVAGIFADERKESKNISTALSEQYLPKSLEGALPESKIGAIISLADKMDSLISFFAVGLVPTGSNDPFALRRQAMGIVRIIEAFNIPFALTDWLDVIVDGMQNVETKALYEQNKEKVSQFILDRLDLWLTKYAGMAKEFDVRKAVLHASHDNLIALIDQAKVLKEEKPTNQFKPVVESLTRVSNLAEKADGALDIETKQFESESEAALYEELVRIENESKEMKTAHQEWKHFVELRPLIESFFDENMVMTDDEATRTNRLALLNRIDTLAQSFAQFKMLVIK</sequence>
<dbReference type="PRINTS" id="PR01045">
    <property type="entry name" value="TRNASYNTHGB"/>
</dbReference>
<dbReference type="RefSeq" id="WP_177170562.1">
    <property type="nucleotide sequence ID" value="NZ_FNYW01000042.1"/>
</dbReference>
<comment type="subunit">
    <text evidence="10">Tetramer of two alpha and two beta subunits.</text>
</comment>
<dbReference type="Proteomes" id="UP000198564">
    <property type="component" value="Unassembled WGS sequence"/>
</dbReference>
<keyword evidence="13" id="KW-1185">Reference proteome</keyword>
<evidence type="ECO:0000256" key="4">
    <source>
        <dbReference type="ARBA" id="ARBA00022598"/>
    </source>
</evidence>
<evidence type="ECO:0000256" key="10">
    <source>
        <dbReference type="HAMAP-Rule" id="MF_00255"/>
    </source>
</evidence>
<keyword evidence="5 10" id="KW-0547">Nucleotide-binding</keyword>
<dbReference type="STRING" id="1130080.SAMN04488113_1424"/>
<evidence type="ECO:0000256" key="1">
    <source>
        <dbReference type="ARBA" id="ARBA00004496"/>
    </source>
</evidence>
<reference evidence="13" key="1">
    <citation type="submission" date="2016-10" db="EMBL/GenBank/DDBJ databases">
        <authorList>
            <person name="Varghese N."/>
            <person name="Submissions S."/>
        </authorList>
    </citation>
    <scope>NUCLEOTIDE SEQUENCE [LARGE SCALE GENOMIC DNA]</scope>
    <source>
        <strain evidence="13">DSM 25751</strain>
    </source>
</reference>
<evidence type="ECO:0000313" key="12">
    <source>
        <dbReference type="EMBL" id="SEI98214.1"/>
    </source>
</evidence>
<feature type="domain" description="DALR anticodon binding" evidence="11">
    <location>
        <begin position="590"/>
        <end position="678"/>
    </location>
</feature>
<keyword evidence="6 10" id="KW-0067">ATP-binding</keyword>
<evidence type="ECO:0000256" key="9">
    <source>
        <dbReference type="ARBA" id="ARBA00047937"/>
    </source>
</evidence>
<keyword evidence="8 10" id="KW-0030">Aminoacyl-tRNA synthetase</keyword>
<dbReference type="InterPro" id="IPR015944">
    <property type="entry name" value="Gly-tRNA-synth_bsu"/>
</dbReference>